<dbReference type="InterPro" id="IPR013425">
    <property type="entry name" value="Autotrns_rpt"/>
</dbReference>
<dbReference type="EMBL" id="JAAVLN010000003">
    <property type="protein sequence ID" value="NKC04988.1"/>
    <property type="molecule type" value="Genomic_DNA"/>
</dbReference>
<evidence type="ECO:0008006" key="5">
    <source>
        <dbReference type="Google" id="ProtNLM"/>
    </source>
</evidence>
<evidence type="ECO:0000256" key="1">
    <source>
        <dbReference type="ARBA" id="ARBA00022729"/>
    </source>
</evidence>
<reference evidence="3 4" key="1">
    <citation type="submission" date="2020-03" db="EMBL/GenBank/DDBJ databases">
        <title>Whole genome sequencing of clinical and environmental type strains of Ochrobactrum.</title>
        <authorList>
            <person name="Dharne M."/>
        </authorList>
    </citation>
    <scope>NUCLEOTIDE SEQUENCE [LARGE SCALE GENOMIC DNA]</scope>
    <source>
        <strain evidence="3 4">CIP 109452</strain>
    </source>
</reference>
<accession>A0ABX1DR95</accession>
<feature type="compositionally biased region" description="Basic and acidic residues" evidence="2">
    <location>
        <begin position="299"/>
        <end position="308"/>
    </location>
</feature>
<gene>
    <name evidence="3" type="ORF">HED55_22860</name>
</gene>
<organism evidence="3 4">
    <name type="scientific">Brucella haematophila</name>
    <dbReference type="NCBI Taxonomy" id="419474"/>
    <lineage>
        <taxon>Bacteria</taxon>
        <taxon>Pseudomonadati</taxon>
        <taxon>Pseudomonadota</taxon>
        <taxon>Alphaproteobacteria</taxon>
        <taxon>Hyphomicrobiales</taxon>
        <taxon>Brucellaceae</taxon>
        <taxon>Brucella/Ochrobactrum group</taxon>
        <taxon>Brucella</taxon>
    </lineage>
</organism>
<dbReference type="SUPFAM" id="SSF51126">
    <property type="entry name" value="Pectin lyase-like"/>
    <property type="match status" value="1"/>
</dbReference>
<name>A0ABX1DR95_9HYPH</name>
<evidence type="ECO:0000313" key="3">
    <source>
        <dbReference type="EMBL" id="NKC04988.1"/>
    </source>
</evidence>
<keyword evidence="4" id="KW-1185">Reference proteome</keyword>
<evidence type="ECO:0000256" key="2">
    <source>
        <dbReference type="SAM" id="MobiDB-lite"/>
    </source>
</evidence>
<keyword evidence="1" id="KW-0732">Signal</keyword>
<protein>
    <recommendedName>
        <fullName evidence="5">Outer membrane autotransporter</fullName>
    </recommendedName>
</protein>
<dbReference type="Proteomes" id="UP000704467">
    <property type="component" value="Unassembled WGS sequence"/>
</dbReference>
<evidence type="ECO:0000313" key="4">
    <source>
        <dbReference type="Proteomes" id="UP000704467"/>
    </source>
</evidence>
<proteinExistence type="predicted"/>
<dbReference type="InterPro" id="IPR011050">
    <property type="entry name" value="Pectin_lyase_fold/virulence"/>
</dbReference>
<sequence>MIGAADGAGTVVMDVKGALTSSDATITVAYGRLANGNGTLGSIVASAFATRVASGATLDLSTFSSTIRNLQDTTPGSGGTVSWTSNPLYVYGGSFSGQFESLLGGELVKDGADTLLLNGDNYAFSGTTTVANGKLIVGDVNNSSAALGGNITVLSGAILGGYGSVGETTVQSGGILSPGNSIGILTVDGNLTLQPGSALEVEIAANGASNRRSDIVGVTGMATISGSTVSVTAIDPQTSYQSGQNYTILHADSGINGTFGSVISRSAFLDLSVNYSANDVLFRDRRQTRSHRSGTIQPGHDRTRDTWPRKALPCPLHNCGPDPQSAGNRRRSGYPGADGFVTGLVQYPVDAVGR</sequence>
<dbReference type="NCBIfam" id="TIGR02601">
    <property type="entry name" value="autotrns_rpt"/>
    <property type="match status" value="1"/>
</dbReference>
<feature type="region of interest" description="Disordered" evidence="2">
    <location>
        <begin position="286"/>
        <end position="334"/>
    </location>
</feature>
<comment type="caution">
    <text evidence="3">The sequence shown here is derived from an EMBL/GenBank/DDBJ whole genome shotgun (WGS) entry which is preliminary data.</text>
</comment>